<evidence type="ECO:0000256" key="7">
    <source>
        <dbReference type="ARBA" id="ARBA00023065"/>
    </source>
</evidence>
<sequence length="331" mass="34073">MNKSLIAATLAAVFPFAALAQSNVAIYGVVDAGLVRETGGPAGNVTNLSSGMASGSRIGFKGKEDLGGGLAATFLLENGFNADTGAAGQGGLLFGRQVFVGLQGGFGAVTLGRQYTPYYKALRDVGDPFGAVSLAGRAGNLMATNTRTDNLVEYVTPSLAGFTADVAYGAGETAGNSAKNRTLNGALAYAQGPLNVQLAYHRLDNAAATDRTRNTLLAASYNFGPVTAQGGVAVNRGAGTASSRDMVLGVTVPLHTGKLLASHVRHDDRTIAGKDASQWGIGYNYPLSKRTDIYSAYARIHNHKGSGFTVGNATDKGSGDTAFDLGLRHTF</sequence>
<dbReference type="InterPro" id="IPR033900">
    <property type="entry name" value="Gram_neg_porin_domain"/>
</dbReference>
<accession>A0A7X2IML2</accession>
<evidence type="ECO:0000256" key="6">
    <source>
        <dbReference type="ARBA" id="ARBA00022729"/>
    </source>
</evidence>
<evidence type="ECO:0000256" key="3">
    <source>
        <dbReference type="ARBA" id="ARBA00022448"/>
    </source>
</evidence>
<comment type="subcellular location">
    <subcellularLocation>
        <location evidence="1">Cell outer membrane</location>
        <topology evidence="1">Multi-pass membrane protein</topology>
    </subcellularLocation>
</comment>
<evidence type="ECO:0000256" key="10">
    <source>
        <dbReference type="ARBA" id="ARBA00023237"/>
    </source>
</evidence>
<keyword evidence="4" id="KW-1134">Transmembrane beta strand</keyword>
<dbReference type="PANTHER" id="PTHR34501">
    <property type="entry name" value="PROTEIN YDDL-RELATED"/>
    <property type="match status" value="1"/>
</dbReference>
<dbReference type="GO" id="GO:0034220">
    <property type="term" value="P:monoatomic ion transmembrane transport"/>
    <property type="evidence" value="ECO:0007669"/>
    <property type="project" value="InterPro"/>
</dbReference>
<feature type="domain" description="Porin" evidence="12">
    <location>
        <begin position="7"/>
        <end position="303"/>
    </location>
</feature>
<dbReference type="InterPro" id="IPR001702">
    <property type="entry name" value="Porin_Gram-ve"/>
</dbReference>
<evidence type="ECO:0000256" key="2">
    <source>
        <dbReference type="ARBA" id="ARBA00011233"/>
    </source>
</evidence>
<dbReference type="GO" id="GO:0046930">
    <property type="term" value="C:pore complex"/>
    <property type="evidence" value="ECO:0007669"/>
    <property type="project" value="UniProtKB-KW"/>
</dbReference>
<dbReference type="GO" id="GO:0015288">
    <property type="term" value="F:porin activity"/>
    <property type="evidence" value="ECO:0007669"/>
    <property type="project" value="UniProtKB-KW"/>
</dbReference>
<feature type="signal peptide" evidence="11">
    <location>
        <begin position="1"/>
        <end position="20"/>
    </location>
</feature>
<keyword evidence="6 11" id="KW-0732">Signal</keyword>
<dbReference type="EMBL" id="WKJJ01000007">
    <property type="protein sequence ID" value="MRV72619.1"/>
    <property type="molecule type" value="Genomic_DNA"/>
</dbReference>
<keyword evidence="14" id="KW-1185">Reference proteome</keyword>
<evidence type="ECO:0000256" key="4">
    <source>
        <dbReference type="ARBA" id="ARBA00022452"/>
    </source>
</evidence>
<dbReference type="InterPro" id="IPR050298">
    <property type="entry name" value="Gram-neg_bact_OMP"/>
</dbReference>
<evidence type="ECO:0000256" key="9">
    <source>
        <dbReference type="ARBA" id="ARBA00023136"/>
    </source>
</evidence>
<dbReference type="GO" id="GO:0009279">
    <property type="term" value="C:cell outer membrane"/>
    <property type="evidence" value="ECO:0007669"/>
    <property type="project" value="UniProtKB-SubCell"/>
</dbReference>
<dbReference type="PRINTS" id="PR00182">
    <property type="entry name" value="ECOLNEIPORIN"/>
</dbReference>
<proteinExistence type="predicted"/>
<dbReference type="CDD" id="cd00342">
    <property type="entry name" value="gram_neg_porins"/>
    <property type="match status" value="1"/>
</dbReference>
<keyword evidence="8" id="KW-0626">Porin</keyword>
<keyword evidence="7" id="KW-0406">Ion transport</keyword>
<protein>
    <submittedName>
        <fullName evidence="13">Porin</fullName>
    </submittedName>
</protein>
<evidence type="ECO:0000256" key="1">
    <source>
        <dbReference type="ARBA" id="ARBA00004571"/>
    </source>
</evidence>
<keyword evidence="9" id="KW-0472">Membrane</keyword>
<keyword evidence="10" id="KW-0998">Cell outer membrane</keyword>
<dbReference type="SUPFAM" id="SSF56935">
    <property type="entry name" value="Porins"/>
    <property type="match status" value="1"/>
</dbReference>
<dbReference type="Pfam" id="PF13609">
    <property type="entry name" value="Porin_4"/>
    <property type="match status" value="1"/>
</dbReference>
<organism evidence="13 14">
    <name type="scientific">Pseudoduganella rivuli</name>
    <dbReference type="NCBI Taxonomy" id="2666085"/>
    <lineage>
        <taxon>Bacteria</taxon>
        <taxon>Pseudomonadati</taxon>
        <taxon>Pseudomonadota</taxon>
        <taxon>Betaproteobacteria</taxon>
        <taxon>Burkholderiales</taxon>
        <taxon>Oxalobacteraceae</taxon>
        <taxon>Telluria group</taxon>
        <taxon>Pseudoduganella</taxon>
    </lineage>
</organism>
<dbReference type="PRINTS" id="PR00184">
    <property type="entry name" value="NEISSPPORIN"/>
</dbReference>
<keyword evidence="5" id="KW-0812">Transmembrane</keyword>
<evidence type="ECO:0000256" key="5">
    <source>
        <dbReference type="ARBA" id="ARBA00022692"/>
    </source>
</evidence>
<name>A0A7X2IML2_9BURK</name>
<reference evidence="13 14" key="1">
    <citation type="submission" date="2019-11" db="EMBL/GenBank/DDBJ databases">
        <title>Novel species isolated from a subtropical stream in China.</title>
        <authorList>
            <person name="Lu H."/>
        </authorList>
    </citation>
    <scope>NUCLEOTIDE SEQUENCE [LARGE SCALE GENOMIC DNA]</scope>
    <source>
        <strain evidence="13 14">FT92W</strain>
    </source>
</reference>
<keyword evidence="3" id="KW-0813">Transport</keyword>
<comment type="caution">
    <text evidence="13">The sequence shown here is derived from an EMBL/GenBank/DDBJ whole genome shotgun (WGS) entry which is preliminary data.</text>
</comment>
<dbReference type="AlphaFoldDB" id="A0A7X2IML2"/>
<evidence type="ECO:0000256" key="8">
    <source>
        <dbReference type="ARBA" id="ARBA00023114"/>
    </source>
</evidence>
<dbReference type="PANTHER" id="PTHR34501:SF9">
    <property type="entry name" value="MAJOR OUTER MEMBRANE PROTEIN P.IA"/>
    <property type="match status" value="1"/>
</dbReference>
<dbReference type="InterPro" id="IPR002299">
    <property type="entry name" value="Porin_Neis"/>
</dbReference>
<dbReference type="InterPro" id="IPR023614">
    <property type="entry name" value="Porin_dom_sf"/>
</dbReference>
<feature type="chain" id="PRO_5031167288" evidence="11">
    <location>
        <begin position="21"/>
        <end position="331"/>
    </location>
</feature>
<dbReference type="Proteomes" id="UP000446768">
    <property type="component" value="Unassembled WGS sequence"/>
</dbReference>
<evidence type="ECO:0000313" key="14">
    <source>
        <dbReference type="Proteomes" id="UP000446768"/>
    </source>
</evidence>
<evidence type="ECO:0000259" key="12">
    <source>
        <dbReference type="Pfam" id="PF13609"/>
    </source>
</evidence>
<dbReference type="Gene3D" id="2.40.160.10">
    <property type="entry name" value="Porin"/>
    <property type="match status" value="1"/>
</dbReference>
<dbReference type="RefSeq" id="WP_154374355.1">
    <property type="nucleotide sequence ID" value="NZ_WKJJ01000007.1"/>
</dbReference>
<comment type="subunit">
    <text evidence="2">Homotrimer.</text>
</comment>
<gene>
    <name evidence="13" type="ORF">GJ700_12970</name>
</gene>
<evidence type="ECO:0000313" key="13">
    <source>
        <dbReference type="EMBL" id="MRV72619.1"/>
    </source>
</evidence>
<evidence type="ECO:0000256" key="11">
    <source>
        <dbReference type="SAM" id="SignalP"/>
    </source>
</evidence>